<dbReference type="AlphaFoldDB" id="K2RU76"/>
<sequence length="137" mass="14696">MLDHMLTNSGQAIPQITDEFHSLPDVGWYGSAYTLTCCSFQLLFGKLYTLYAVKAVMLTSVLLFELGSVLCGAAPSSAAFIIGRAIAGVGAAGIFAGCDLATSQKIVEEWHDAAAYVFPHLKRSQAQLQFICDIEGE</sequence>
<protein>
    <recommendedName>
        <fullName evidence="6">Major facilitator superfamily (MFS) profile domain-containing protein</fullName>
    </recommendedName>
</protein>
<dbReference type="InterPro" id="IPR020846">
    <property type="entry name" value="MFS_dom"/>
</dbReference>
<gene>
    <name evidence="7" type="ORF">MPH_09051</name>
</gene>
<keyword evidence="2 5" id="KW-0812">Transmembrane</keyword>
<dbReference type="EMBL" id="AHHD01000386">
    <property type="protein sequence ID" value="EKG13744.1"/>
    <property type="molecule type" value="Genomic_DNA"/>
</dbReference>
<evidence type="ECO:0000259" key="6">
    <source>
        <dbReference type="PROSITE" id="PS50850"/>
    </source>
</evidence>
<dbReference type="OrthoDB" id="10021397at2759"/>
<feature type="transmembrane region" description="Helical" evidence="5">
    <location>
        <begin position="56"/>
        <end position="75"/>
    </location>
</feature>
<dbReference type="STRING" id="1126212.K2RU76"/>
<accession>K2RU76</accession>
<organism evidence="7 8">
    <name type="scientific">Macrophomina phaseolina (strain MS6)</name>
    <name type="common">Charcoal rot fungus</name>
    <dbReference type="NCBI Taxonomy" id="1126212"/>
    <lineage>
        <taxon>Eukaryota</taxon>
        <taxon>Fungi</taxon>
        <taxon>Dikarya</taxon>
        <taxon>Ascomycota</taxon>
        <taxon>Pezizomycotina</taxon>
        <taxon>Dothideomycetes</taxon>
        <taxon>Dothideomycetes incertae sedis</taxon>
        <taxon>Botryosphaeriales</taxon>
        <taxon>Botryosphaeriaceae</taxon>
        <taxon>Macrophomina</taxon>
    </lineage>
</organism>
<evidence type="ECO:0000256" key="3">
    <source>
        <dbReference type="ARBA" id="ARBA00022989"/>
    </source>
</evidence>
<dbReference type="InterPro" id="IPR011701">
    <property type="entry name" value="MFS"/>
</dbReference>
<dbReference type="PANTHER" id="PTHR23501:SF153">
    <property type="entry name" value="AFLATOXIN EFFLUX PUMP, PUTATIVE-RELATED"/>
    <property type="match status" value="1"/>
</dbReference>
<dbReference type="GO" id="GO:0005886">
    <property type="term" value="C:plasma membrane"/>
    <property type="evidence" value="ECO:0007669"/>
    <property type="project" value="TreeGrafter"/>
</dbReference>
<dbReference type="eggNOG" id="KOG0254">
    <property type="taxonomic scope" value="Eukaryota"/>
</dbReference>
<dbReference type="GO" id="GO:0022857">
    <property type="term" value="F:transmembrane transporter activity"/>
    <property type="evidence" value="ECO:0007669"/>
    <property type="project" value="InterPro"/>
</dbReference>
<evidence type="ECO:0000313" key="7">
    <source>
        <dbReference type="EMBL" id="EKG13744.1"/>
    </source>
</evidence>
<evidence type="ECO:0000256" key="2">
    <source>
        <dbReference type="ARBA" id="ARBA00022692"/>
    </source>
</evidence>
<dbReference type="Gene3D" id="1.20.1720.10">
    <property type="entry name" value="Multidrug resistance protein D"/>
    <property type="match status" value="1"/>
</dbReference>
<comment type="subcellular location">
    <subcellularLocation>
        <location evidence="1">Membrane</location>
        <topology evidence="1">Multi-pass membrane protein</topology>
    </subcellularLocation>
</comment>
<dbReference type="Proteomes" id="UP000007129">
    <property type="component" value="Unassembled WGS sequence"/>
</dbReference>
<keyword evidence="4 5" id="KW-0472">Membrane</keyword>
<feature type="domain" description="Major facilitator superfamily (MFS) profile" evidence="6">
    <location>
        <begin position="1"/>
        <end position="137"/>
    </location>
</feature>
<keyword evidence="3 5" id="KW-1133">Transmembrane helix</keyword>
<evidence type="ECO:0000256" key="5">
    <source>
        <dbReference type="SAM" id="Phobius"/>
    </source>
</evidence>
<feature type="transmembrane region" description="Helical" evidence="5">
    <location>
        <begin position="26"/>
        <end position="44"/>
    </location>
</feature>
<evidence type="ECO:0000256" key="1">
    <source>
        <dbReference type="ARBA" id="ARBA00004141"/>
    </source>
</evidence>
<dbReference type="PROSITE" id="PS50850">
    <property type="entry name" value="MFS"/>
    <property type="match status" value="1"/>
</dbReference>
<dbReference type="VEuPathDB" id="FungiDB:MPH_09051"/>
<name>K2RU76_MACPH</name>
<reference evidence="7 8" key="1">
    <citation type="journal article" date="2012" name="BMC Genomics">
        <title>Tools to kill: Genome of one of the most destructive plant pathogenic fungi Macrophomina phaseolina.</title>
        <authorList>
            <person name="Islam M.S."/>
            <person name="Haque M.S."/>
            <person name="Islam M.M."/>
            <person name="Emdad E.M."/>
            <person name="Halim A."/>
            <person name="Hossen Q.M.M."/>
            <person name="Hossain M.Z."/>
            <person name="Ahmed B."/>
            <person name="Rahim S."/>
            <person name="Rahman M.S."/>
            <person name="Alam M.M."/>
            <person name="Hou S."/>
            <person name="Wan X."/>
            <person name="Saito J.A."/>
            <person name="Alam M."/>
        </authorList>
    </citation>
    <scope>NUCLEOTIDE SEQUENCE [LARGE SCALE GENOMIC DNA]</scope>
    <source>
        <strain evidence="7 8">MS6</strain>
    </source>
</reference>
<proteinExistence type="predicted"/>
<dbReference type="SUPFAM" id="SSF103473">
    <property type="entry name" value="MFS general substrate transporter"/>
    <property type="match status" value="1"/>
</dbReference>
<dbReference type="HOGENOM" id="CLU_1865486_0_0_1"/>
<dbReference type="InterPro" id="IPR036259">
    <property type="entry name" value="MFS_trans_sf"/>
</dbReference>
<evidence type="ECO:0000256" key="4">
    <source>
        <dbReference type="ARBA" id="ARBA00023136"/>
    </source>
</evidence>
<dbReference type="PANTHER" id="PTHR23501">
    <property type="entry name" value="MAJOR FACILITATOR SUPERFAMILY"/>
    <property type="match status" value="1"/>
</dbReference>
<evidence type="ECO:0000313" key="8">
    <source>
        <dbReference type="Proteomes" id="UP000007129"/>
    </source>
</evidence>
<dbReference type="Pfam" id="PF07690">
    <property type="entry name" value="MFS_1"/>
    <property type="match status" value="1"/>
</dbReference>
<comment type="caution">
    <text evidence="7">The sequence shown here is derived from an EMBL/GenBank/DDBJ whole genome shotgun (WGS) entry which is preliminary data.</text>
</comment>
<dbReference type="InParanoid" id="K2RU76"/>